<accession>A0A5C6RQK1</accession>
<feature type="domain" description="HTH asnC-type" evidence="4">
    <location>
        <begin position="3"/>
        <end position="66"/>
    </location>
</feature>
<dbReference type="SMART" id="SM00344">
    <property type="entry name" value="HTH_ASNC"/>
    <property type="match status" value="1"/>
</dbReference>
<dbReference type="Proteomes" id="UP000321721">
    <property type="component" value="Unassembled WGS sequence"/>
</dbReference>
<dbReference type="InterPro" id="IPR036388">
    <property type="entry name" value="WH-like_DNA-bd_sf"/>
</dbReference>
<keyword evidence="6" id="KW-1185">Reference proteome</keyword>
<evidence type="ECO:0000313" key="6">
    <source>
        <dbReference type="Proteomes" id="UP000321721"/>
    </source>
</evidence>
<evidence type="ECO:0000256" key="3">
    <source>
        <dbReference type="ARBA" id="ARBA00023163"/>
    </source>
</evidence>
<dbReference type="GO" id="GO:0043565">
    <property type="term" value="F:sequence-specific DNA binding"/>
    <property type="evidence" value="ECO:0007669"/>
    <property type="project" value="InterPro"/>
</dbReference>
<dbReference type="PRINTS" id="PR00033">
    <property type="entry name" value="HTHASNC"/>
</dbReference>
<protein>
    <submittedName>
        <fullName evidence="5">Lrp/AsnC family transcriptional regulator</fullName>
    </submittedName>
</protein>
<dbReference type="SUPFAM" id="SSF54909">
    <property type="entry name" value="Dimeric alpha+beta barrel"/>
    <property type="match status" value="1"/>
</dbReference>
<keyword evidence="2" id="KW-0238">DNA-binding</keyword>
<dbReference type="PROSITE" id="PS50956">
    <property type="entry name" value="HTH_ASNC_2"/>
    <property type="match status" value="1"/>
</dbReference>
<dbReference type="Pfam" id="PF01037">
    <property type="entry name" value="AsnC_trans_reg"/>
    <property type="match status" value="1"/>
</dbReference>
<name>A0A5C6RQK1_9FLAO</name>
<dbReference type="PANTHER" id="PTHR30154:SF34">
    <property type="entry name" value="TRANSCRIPTIONAL REGULATOR AZLB"/>
    <property type="match status" value="1"/>
</dbReference>
<dbReference type="InterPro" id="IPR019887">
    <property type="entry name" value="Tscrpt_reg_AsnC/Lrp_C"/>
</dbReference>
<dbReference type="InterPro" id="IPR011008">
    <property type="entry name" value="Dimeric_a/b-barrel"/>
</dbReference>
<dbReference type="SUPFAM" id="SSF46785">
    <property type="entry name" value="Winged helix' DNA-binding domain"/>
    <property type="match status" value="1"/>
</dbReference>
<evidence type="ECO:0000256" key="2">
    <source>
        <dbReference type="ARBA" id="ARBA00023125"/>
    </source>
</evidence>
<dbReference type="RefSeq" id="WP_147101880.1">
    <property type="nucleotide sequence ID" value="NZ_VOOS01000006.1"/>
</dbReference>
<dbReference type="InterPro" id="IPR019888">
    <property type="entry name" value="Tscrpt_reg_AsnC-like"/>
</dbReference>
<reference evidence="5 6" key="1">
    <citation type="submission" date="2019-08" db="EMBL/GenBank/DDBJ databases">
        <title>Genome of Vicingus serpentipes NCIMB 15042.</title>
        <authorList>
            <person name="Bowman J.P."/>
        </authorList>
    </citation>
    <scope>NUCLEOTIDE SEQUENCE [LARGE SCALE GENOMIC DNA]</scope>
    <source>
        <strain evidence="5 6">NCIMB 15042</strain>
    </source>
</reference>
<dbReference type="InterPro" id="IPR000485">
    <property type="entry name" value="AsnC-type_HTH_dom"/>
</dbReference>
<dbReference type="Gene3D" id="3.30.70.920">
    <property type="match status" value="1"/>
</dbReference>
<gene>
    <name evidence="5" type="ORF">FRY74_11845</name>
</gene>
<dbReference type="Gene3D" id="1.10.10.10">
    <property type="entry name" value="Winged helix-like DNA-binding domain superfamily/Winged helix DNA-binding domain"/>
    <property type="match status" value="1"/>
</dbReference>
<dbReference type="EMBL" id="VOOS01000006">
    <property type="protein sequence ID" value="TXB63940.1"/>
    <property type="molecule type" value="Genomic_DNA"/>
</dbReference>
<dbReference type="PROSITE" id="PS00519">
    <property type="entry name" value="HTH_ASNC_1"/>
    <property type="match status" value="1"/>
</dbReference>
<dbReference type="CDD" id="cd00090">
    <property type="entry name" value="HTH_ARSR"/>
    <property type="match status" value="1"/>
</dbReference>
<evidence type="ECO:0000313" key="5">
    <source>
        <dbReference type="EMBL" id="TXB63940.1"/>
    </source>
</evidence>
<dbReference type="InterPro" id="IPR011991">
    <property type="entry name" value="ArsR-like_HTH"/>
</dbReference>
<comment type="caution">
    <text evidence="5">The sequence shown here is derived from an EMBL/GenBank/DDBJ whole genome shotgun (WGS) entry which is preliminary data.</text>
</comment>
<organism evidence="5 6">
    <name type="scientific">Vicingus serpentipes</name>
    <dbReference type="NCBI Taxonomy" id="1926625"/>
    <lineage>
        <taxon>Bacteria</taxon>
        <taxon>Pseudomonadati</taxon>
        <taxon>Bacteroidota</taxon>
        <taxon>Flavobacteriia</taxon>
        <taxon>Flavobacteriales</taxon>
        <taxon>Vicingaceae</taxon>
        <taxon>Vicingus</taxon>
    </lineage>
</organism>
<dbReference type="InterPro" id="IPR036390">
    <property type="entry name" value="WH_DNA-bd_sf"/>
</dbReference>
<keyword evidence="3" id="KW-0804">Transcription</keyword>
<sequence length="155" mass="17913">MKLDNIDLKILKRLQENGKITNLQLSKDIGLSPAPTLERVKKLESNGFIESYHALVNEAKLDLGITAFMQISLIRQRDNAINDFIAQIDKIDEVLECYNVTGQADYLLKIMVRDIKHFDYLVKEKLSPIEQILNMHSMIVINKDKYSKVLPYSYK</sequence>
<dbReference type="GO" id="GO:0005829">
    <property type="term" value="C:cytosol"/>
    <property type="evidence" value="ECO:0007669"/>
    <property type="project" value="TreeGrafter"/>
</dbReference>
<keyword evidence="1" id="KW-0805">Transcription regulation</keyword>
<evidence type="ECO:0000259" key="4">
    <source>
        <dbReference type="PROSITE" id="PS50956"/>
    </source>
</evidence>
<evidence type="ECO:0000256" key="1">
    <source>
        <dbReference type="ARBA" id="ARBA00023015"/>
    </source>
</evidence>
<dbReference type="GO" id="GO:0043200">
    <property type="term" value="P:response to amino acid"/>
    <property type="evidence" value="ECO:0007669"/>
    <property type="project" value="TreeGrafter"/>
</dbReference>
<dbReference type="Pfam" id="PF13412">
    <property type="entry name" value="HTH_24"/>
    <property type="match status" value="1"/>
</dbReference>
<dbReference type="OrthoDB" id="9800326at2"/>
<dbReference type="GO" id="GO:0006355">
    <property type="term" value="P:regulation of DNA-templated transcription"/>
    <property type="evidence" value="ECO:0007669"/>
    <property type="project" value="UniProtKB-ARBA"/>
</dbReference>
<dbReference type="AlphaFoldDB" id="A0A5C6RQK1"/>
<dbReference type="InterPro" id="IPR019885">
    <property type="entry name" value="Tscrpt_reg_HTH_AsnC-type_CS"/>
</dbReference>
<proteinExistence type="predicted"/>
<dbReference type="PANTHER" id="PTHR30154">
    <property type="entry name" value="LEUCINE-RESPONSIVE REGULATORY PROTEIN"/>
    <property type="match status" value="1"/>
</dbReference>